<keyword evidence="2" id="KW-1185">Reference proteome</keyword>
<name>A0A4Y2EST3_ARAVE</name>
<gene>
    <name evidence="1" type="ORF">AVEN_239100_1</name>
</gene>
<comment type="caution">
    <text evidence="1">The sequence shown here is derived from an EMBL/GenBank/DDBJ whole genome shotgun (WGS) entry which is preliminary data.</text>
</comment>
<feature type="non-terminal residue" evidence="1">
    <location>
        <position position="1"/>
    </location>
</feature>
<evidence type="ECO:0000313" key="1">
    <source>
        <dbReference type="EMBL" id="GBM30975.1"/>
    </source>
</evidence>
<accession>A0A4Y2EST3</accession>
<organism evidence="1 2">
    <name type="scientific">Araneus ventricosus</name>
    <name type="common">Orbweaver spider</name>
    <name type="synonym">Epeira ventricosa</name>
    <dbReference type="NCBI Taxonomy" id="182803"/>
    <lineage>
        <taxon>Eukaryota</taxon>
        <taxon>Metazoa</taxon>
        <taxon>Ecdysozoa</taxon>
        <taxon>Arthropoda</taxon>
        <taxon>Chelicerata</taxon>
        <taxon>Arachnida</taxon>
        <taxon>Araneae</taxon>
        <taxon>Araneomorphae</taxon>
        <taxon>Entelegynae</taxon>
        <taxon>Araneoidea</taxon>
        <taxon>Araneidae</taxon>
        <taxon>Araneus</taxon>
    </lineage>
</organism>
<evidence type="ECO:0000313" key="2">
    <source>
        <dbReference type="Proteomes" id="UP000499080"/>
    </source>
</evidence>
<reference evidence="1 2" key="1">
    <citation type="journal article" date="2019" name="Sci. Rep.">
        <title>Orb-weaving spider Araneus ventricosus genome elucidates the spidroin gene catalogue.</title>
        <authorList>
            <person name="Kono N."/>
            <person name="Nakamura H."/>
            <person name="Ohtoshi R."/>
            <person name="Moran D.A.P."/>
            <person name="Shinohara A."/>
            <person name="Yoshida Y."/>
            <person name="Fujiwara M."/>
            <person name="Mori M."/>
            <person name="Tomita M."/>
            <person name="Arakawa K."/>
        </authorList>
    </citation>
    <scope>NUCLEOTIDE SEQUENCE [LARGE SCALE GENOMIC DNA]</scope>
</reference>
<dbReference type="AlphaFoldDB" id="A0A4Y2EST3"/>
<dbReference type="EMBL" id="BGPR01093433">
    <property type="protein sequence ID" value="GBM30975.1"/>
    <property type="molecule type" value="Genomic_DNA"/>
</dbReference>
<dbReference type="Proteomes" id="UP000499080">
    <property type="component" value="Unassembled WGS sequence"/>
</dbReference>
<proteinExistence type="predicted"/>
<sequence>STTYLKSCMCKDRFSEEPFPNMIESSNLELSFDGDYERLLLLLESSSNSTTAPKLSCFFVYAVLLRWALRRFVDFTGIKLTIFDYAA</sequence>
<protein>
    <submittedName>
        <fullName evidence="1">Uncharacterized protein</fullName>
    </submittedName>
</protein>